<keyword evidence="13" id="KW-1185">Reference proteome</keyword>
<evidence type="ECO:0000256" key="6">
    <source>
        <dbReference type="ARBA" id="ARBA00023065"/>
    </source>
</evidence>
<evidence type="ECO:0000256" key="2">
    <source>
        <dbReference type="ARBA" id="ARBA00022475"/>
    </source>
</evidence>
<keyword evidence="8 11" id="KW-0407">Ion channel</keyword>
<comment type="activity regulation">
    <text evidence="11">Na(+) is not transported, but it plays an essential structural role and its presence is essential for fluoride channel function.</text>
</comment>
<comment type="subcellular location">
    <subcellularLocation>
        <location evidence="1 11">Cell membrane</location>
        <topology evidence="1 11">Multi-pass membrane protein</topology>
    </subcellularLocation>
</comment>
<keyword evidence="7 11" id="KW-0472">Membrane</keyword>
<proteinExistence type="inferred from homology"/>
<dbReference type="Pfam" id="PF02537">
    <property type="entry name" value="CRCB"/>
    <property type="match status" value="1"/>
</dbReference>
<dbReference type="Proteomes" id="UP001250932">
    <property type="component" value="Unassembled WGS sequence"/>
</dbReference>
<gene>
    <name evidence="11 12" type="primary">crcB</name>
    <name evidence="11" type="synonym">fluC</name>
    <name evidence="12" type="ORF">PPG34_18085</name>
</gene>
<evidence type="ECO:0000256" key="10">
    <source>
        <dbReference type="ARBA" id="ARBA00035585"/>
    </source>
</evidence>
<dbReference type="RefSeq" id="WP_313834850.1">
    <property type="nucleotide sequence ID" value="NZ_JAQOUE010000002.1"/>
</dbReference>
<evidence type="ECO:0000256" key="1">
    <source>
        <dbReference type="ARBA" id="ARBA00004651"/>
    </source>
</evidence>
<evidence type="ECO:0000256" key="9">
    <source>
        <dbReference type="ARBA" id="ARBA00035120"/>
    </source>
</evidence>
<feature type="binding site" evidence="11">
    <location>
        <position position="80"/>
    </location>
    <ligand>
        <name>Na(+)</name>
        <dbReference type="ChEBI" id="CHEBI:29101"/>
        <note>structural</note>
    </ligand>
</feature>
<evidence type="ECO:0000256" key="3">
    <source>
        <dbReference type="ARBA" id="ARBA00022519"/>
    </source>
</evidence>
<evidence type="ECO:0000256" key="8">
    <source>
        <dbReference type="ARBA" id="ARBA00023303"/>
    </source>
</evidence>
<feature type="transmembrane region" description="Helical" evidence="11">
    <location>
        <begin position="69"/>
        <end position="86"/>
    </location>
</feature>
<keyword evidence="11" id="KW-0915">Sodium</keyword>
<feature type="binding site" evidence="11">
    <location>
        <position position="77"/>
    </location>
    <ligand>
        <name>Na(+)</name>
        <dbReference type="ChEBI" id="CHEBI:29101"/>
        <note>structural</note>
    </ligand>
</feature>
<protein>
    <recommendedName>
        <fullName evidence="11">Fluoride-specific ion channel FluC</fullName>
    </recommendedName>
</protein>
<keyword evidence="2 11" id="KW-1003">Cell membrane</keyword>
<evidence type="ECO:0000256" key="11">
    <source>
        <dbReference type="HAMAP-Rule" id="MF_00454"/>
    </source>
</evidence>
<evidence type="ECO:0000256" key="5">
    <source>
        <dbReference type="ARBA" id="ARBA00022989"/>
    </source>
</evidence>
<dbReference type="InterPro" id="IPR003691">
    <property type="entry name" value="FluC"/>
</dbReference>
<keyword evidence="6 11" id="KW-0406">Ion transport</keyword>
<evidence type="ECO:0000313" key="12">
    <source>
        <dbReference type="EMBL" id="MDT7044265.1"/>
    </source>
</evidence>
<evidence type="ECO:0000313" key="13">
    <source>
        <dbReference type="Proteomes" id="UP001250932"/>
    </source>
</evidence>
<sequence length="126" mass="13514">MAFQIFLVGIGGFMGSVFRFLLSGFVHRMVPLAEFPLGTLAVNVLGCLLIGVLNGLSETRQIIGPDLRIFLMIGMLGGFTTFSTFGSETLALIRDAALVQAMANVTVQVFFGLIAVWLGDMLGRVV</sequence>
<dbReference type="EMBL" id="JAQOUE010000002">
    <property type="protein sequence ID" value="MDT7044265.1"/>
    <property type="molecule type" value="Genomic_DNA"/>
</dbReference>
<comment type="similarity">
    <text evidence="9 11">Belongs to the fluoride channel Fluc/FEX (TC 1.A.43) family.</text>
</comment>
<keyword evidence="11" id="KW-0813">Transport</keyword>
<reference evidence="12 13" key="1">
    <citation type="journal article" date="2023" name="ISME J.">
        <title>Cultivation and genomic characterization of novel and ubiquitous marine nitrite-oxidizing bacteria from the Nitrospirales.</title>
        <authorList>
            <person name="Mueller A.J."/>
            <person name="Daebeler A."/>
            <person name="Herbold C.W."/>
            <person name="Kirkegaard R.H."/>
            <person name="Daims H."/>
        </authorList>
    </citation>
    <scope>NUCLEOTIDE SEQUENCE [LARGE SCALE GENOMIC DNA]</scope>
    <source>
        <strain evidence="12 13">EB</strain>
    </source>
</reference>
<comment type="caution">
    <text evidence="12">The sequence shown here is derived from an EMBL/GenBank/DDBJ whole genome shotgun (WGS) entry which is preliminary data.</text>
</comment>
<dbReference type="HAMAP" id="MF_00454">
    <property type="entry name" value="FluC"/>
    <property type="match status" value="1"/>
</dbReference>
<keyword evidence="5 11" id="KW-1133">Transmembrane helix</keyword>
<evidence type="ECO:0000256" key="7">
    <source>
        <dbReference type="ARBA" id="ARBA00023136"/>
    </source>
</evidence>
<keyword evidence="11" id="KW-0479">Metal-binding</keyword>
<evidence type="ECO:0000256" key="4">
    <source>
        <dbReference type="ARBA" id="ARBA00022692"/>
    </source>
</evidence>
<feature type="transmembrane region" description="Helical" evidence="11">
    <location>
        <begin position="5"/>
        <end position="25"/>
    </location>
</feature>
<keyword evidence="3" id="KW-0997">Cell inner membrane</keyword>
<comment type="function">
    <text evidence="11">Fluoride-specific ion channel. Important for reducing fluoride concentration in the cell, thus reducing its toxicity.</text>
</comment>
<organism evidence="12 13">
    <name type="scientific">Candidatus Nitronereus thalassa</name>
    <dbReference type="NCBI Taxonomy" id="3020898"/>
    <lineage>
        <taxon>Bacteria</taxon>
        <taxon>Pseudomonadati</taxon>
        <taxon>Nitrospirota</taxon>
        <taxon>Nitrospiria</taxon>
        <taxon>Nitrospirales</taxon>
        <taxon>Nitrospiraceae</taxon>
        <taxon>Candidatus Nitronereus</taxon>
    </lineage>
</organism>
<dbReference type="NCBIfam" id="TIGR00494">
    <property type="entry name" value="crcB"/>
    <property type="match status" value="1"/>
</dbReference>
<feature type="transmembrane region" description="Helical" evidence="11">
    <location>
        <begin position="98"/>
        <end position="118"/>
    </location>
</feature>
<feature type="transmembrane region" description="Helical" evidence="11">
    <location>
        <begin position="37"/>
        <end position="57"/>
    </location>
</feature>
<dbReference type="PANTHER" id="PTHR28259:SF1">
    <property type="entry name" value="FLUORIDE EXPORT PROTEIN 1-RELATED"/>
    <property type="match status" value="1"/>
</dbReference>
<dbReference type="PANTHER" id="PTHR28259">
    <property type="entry name" value="FLUORIDE EXPORT PROTEIN 1-RELATED"/>
    <property type="match status" value="1"/>
</dbReference>
<accession>A0ABU3KCW5</accession>
<name>A0ABU3KCW5_9BACT</name>
<keyword evidence="4 11" id="KW-0812">Transmembrane</keyword>
<comment type="catalytic activity">
    <reaction evidence="10">
        <text>fluoride(in) = fluoride(out)</text>
        <dbReference type="Rhea" id="RHEA:76159"/>
        <dbReference type="ChEBI" id="CHEBI:17051"/>
    </reaction>
    <physiologicalReaction direction="left-to-right" evidence="10">
        <dbReference type="Rhea" id="RHEA:76160"/>
    </physiologicalReaction>
</comment>